<keyword evidence="3" id="KW-0238">DNA-binding</keyword>
<dbReference type="InterPro" id="IPR007627">
    <property type="entry name" value="RNA_pol_sigma70_r2"/>
</dbReference>
<dbReference type="PANTHER" id="PTHR30385:SF4">
    <property type="entry name" value="RNA POLYMERASE SIGMA-E FACTOR"/>
    <property type="match status" value="1"/>
</dbReference>
<gene>
    <name evidence="6" type="ORF">NPD8_4308</name>
</gene>
<dbReference type="Gene3D" id="1.20.140.160">
    <property type="match status" value="1"/>
</dbReference>
<dbReference type="InterPro" id="IPR014284">
    <property type="entry name" value="RNA_pol_sigma-70_dom"/>
</dbReference>
<dbReference type="GO" id="GO:0006352">
    <property type="term" value="P:DNA-templated transcription initiation"/>
    <property type="evidence" value="ECO:0007669"/>
    <property type="project" value="InterPro"/>
</dbReference>
<dbReference type="EMBL" id="CP015709">
    <property type="protein sequence ID" value="APU87070.1"/>
    <property type="molecule type" value="Genomic_DNA"/>
</dbReference>
<dbReference type="Pfam" id="PF04542">
    <property type="entry name" value="Sigma70_r2"/>
    <property type="match status" value="1"/>
</dbReference>
<organism evidence="6">
    <name type="scientific">Clostridium botulinum</name>
    <dbReference type="NCBI Taxonomy" id="1491"/>
    <lineage>
        <taxon>Bacteria</taxon>
        <taxon>Bacillati</taxon>
        <taxon>Bacillota</taxon>
        <taxon>Clostridia</taxon>
        <taxon>Eubacteriales</taxon>
        <taxon>Clostridiaceae</taxon>
        <taxon>Clostridium</taxon>
    </lineage>
</organism>
<keyword evidence="4" id="KW-0804">Transcription</keyword>
<dbReference type="AlphaFoldDB" id="A0A1L7JMR7"/>
<dbReference type="SUPFAM" id="SSF88946">
    <property type="entry name" value="Sigma2 domain of RNA polymerase sigma factors"/>
    <property type="match status" value="1"/>
</dbReference>
<proteinExistence type="predicted"/>
<keyword evidence="1" id="KW-0805">Transcription regulation</keyword>
<dbReference type="SUPFAM" id="SSF88659">
    <property type="entry name" value="Sigma3 and sigma4 domains of RNA polymerase sigma factors"/>
    <property type="match status" value="1"/>
</dbReference>
<name>A0A1L7JMR7_CLOBO</name>
<evidence type="ECO:0000256" key="4">
    <source>
        <dbReference type="ARBA" id="ARBA00023163"/>
    </source>
</evidence>
<feature type="domain" description="RNA polymerase sigma-70 region 2" evidence="5">
    <location>
        <begin position="49"/>
        <end position="112"/>
    </location>
</feature>
<dbReference type="GO" id="GO:0003677">
    <property type="term" value="F:DNA binding"/>
    <property type="evidence" value="ECO:0007669"/>
    <property type="project" value="UniProtKB-KW"/>
</dbReference>
<dbReference type="InterPro" id="IPR013324">
    <property type="entry name" value="RNA_pol_sigma_r3/r4-like"/>
</dbReference>
<keyword evidence="2" id="KW-0731">Sigma factor</keyword>
<accession>A0A1L7JMR7</accession>
<geneLocation type="plasmid" evidence="6">
    <name>pNPD8_2</name>
</geneLocation>
<evidence type="ECO:0000313" key="6">
    <source>
        <dbReference type="EMBL" id="APU87070.1"/>
    </source>
</evidence>
<evidence type="ECO:0000256" key="3">
    <source>
        <dbReference type="ARBA" id="ARBA00023125"/>
    </source>
</evidence>
<sequence length="321" mass="38114">MQSQEYIVSLALYIYKSYFINNRGIDINEKNIKINKNNIEKLSFEEVLKKYSNLITKYAYKWIKYGFEDIKQIAHLAVWKAFNTYDISKNINFSTYANKIISTEILLHIRDNYQKGWEMDSVSNSLDNIIYNDGEKEQRFIDNIEDITAEDELVNKSHINLILNKLPQSDKNLIVDYYLRDKSQTEIAIEREVSQTQICRKIKSILAYLKLREGTEIVDTKKEKQNNINFVDKIQFGDQLMFDCVNEIKESKKEIKKMCTKRKHTKQSKLEKILKYLNYMGINENRALNSDKYPSMLNYETSCHKLNNFSINYFEQIKINI</sequence>
<evidence type="ECO:0000256" key="1">
    <source>
        <dbReference type="ARBA" id="ARBA00023015"/>
    </source>
</evidence>
<dbReference type="GO" id="GO:0016987">
    <property type="term" value="F:sigma factor activity"/>
    <property type="evidence" value="ECO:0007669"/>
    <property type="project" value="UniProtKB-KW"/>
</dbReference>
<reference evidence="6" key="1">
    <citation type="submission" date="2016-05" db="EMBL/GenBank/DDBJ databases">
        <authorList>
            <person name="Lavstsen T."/>
            <person name="Jespersen J.S."/>
        </authorList>
    </citation>
    <scope>NUCLEOTIDE SEQUENCE</scope>
    <source>
        <strain evidence="6">CDC69096</strain>
        <plasmid evidence="6">pNPD8_2</plasmid>
    </source>
</reference>
<evidence type="ECO:0000259" key="5">
    <source>
        <dbReference type="Pfam" id="PF04542"/>
    </source>
</evidence>
<dbReference type="Gene3D" id="1.10.1740.10">
    <property type="match status" value="1"/>
</dbReference>
<keyword evidence="6" id="KW-0614">Plasmid</keyword>
<protein>
    <submittedName>
        <fullName evidence="6">RNA polymerase sigma factor, sigma-70 family protein</fullName>
    </submittedName>
</protein>
<evidence type="ECO:0000256" key="2">
    <source>
        <dbReference type="ARBA" id="ARBA00023082"/>
    </source>
</evidence>
<dbReference type="InterPro" id="IPR013325">
    <property type="entry name" value="RNA_pol_sigma_r2"/>
</dbReference>
<dbReference type="NCBIfam" id="TIGR02937">
    <property type="entry name" value="sigma70-ECF"/>
    <property type="match status" value="1"/>
</dbReference>
<dbReference type="PANTHER" id="PTHR30385">
    <property type="entry name" value="SIGMA FACTOR F FLAGELLAR"/>
    <property type="match status" value="1"/>
</dbReference>